<dbReference type="PANTHER" id="PTHR34187">
    <property type="entry name" value="FGR18P"/>
    <property type="match status" value="1"/>
</dbReference>
<keyword evidence="5 7" id="KW-0472">Membrane</keyword>
<dbReference type="Proteomes" id="UP000297245">
    <property type="component" value="Unassembled WGS sequence"/>
</dbReference>
<sequence>MVKVVIVDVRDCRDGGRLEVENGIRSGNKWSEANCQLASDHYSCSWDASAYGEDSNAHRGIGECSVITPLLGESKKNRLEDSKGKGKDERNLKRKDEGKLELKCGYEACAESQRKQKCVDSENSSCTSSSSSSLPSITPSASPSSASFSVCPSSDSVQTPDHRNKHWLLYLFCSPSISLENSGSVARDHLASERTWFAYVRTSLALTMSGVCLIGLVFDDFESQPSSSSDVIPLTSKVASAVG</sequence>
<evidence type="ECO:0000313" key="9">
    <source>
        <dbReference type="EMBL" id="THU80892.1"/>
    </source>
</evidence>
<name>A0A4S8KXZ6_DENBC</name>
<keyword evidence="2" id="KW-1003">Cell membrane</keyword>
<evidence type="ECO:0000256" key="4">
    <source>
        <dbReference type="ARBA" id="ARBA00022989"/>
    </source>
</evidence>
<accession>A0A4S8KXZ6</accession>
<protein>
    <recommendedName>
        <fullName evidence="8">DUF202 domain-containing protein</fullName>
    </recommendedName>
</protein>
<reference evidence="9 10" key="1">
    <citation type="journal article" date="2019" name="Nat. Ecol. Evol.">
        <title>Megaphylogeny resolves global patterns of mushroom evolution.</title>
        <authorList>
            <person name="Varga T."/>
            <person name="Krizsan K."/>
            <person name="Foldi C."/>
            <person name="Dima B."/>
            <person name="Sanchez-Garcia M."/>
            <person name="Sanchez-Ramirez S."/>
            <person name="Szollosi G.J."/>
            <person name="Szarkandi J.G."/>
            <person name="Papp V."/>
            <person name="Albert L."/>
            <person name="Andreopoulos W."/>
            <person name="Angelini C."/>
            <person name="Antonin V."/>
            <person name="Barry K.W."/>
            <person name="Bougher N.L."/>
            <person name="Buchanan P."/>
            <person name="Buyck B."/>
            <person name="Bense V."/>
            <person name="Catcheside P."/>
            <person name="Chovatia M."/>
            <person name="Cooper J."/>
            <person name="Damon W."/>
            <person name="Desjardin D."/>
            <person name="Finy P."/>
            <person name="Geml J."/>
            <person name="Haridas S."/>
            <person name="Hughes K."/>
            <person name="Justo A."/>
            <person name="Karasinski D."/>
            <person name="Kautmanova I."/>
            <person name="Kiss B."/>
            <person name="Kocsube S."/>
            <person name="Kotiranta H."/>
            <person name="LaButti K.M."/>
            <person name="Lechner B.E."/>
            <person name="Liimatainen K."/>
            <person name="Lipzen A."/>
            <person name="Lukacs Z."/>
            <person name="Mihaltcheva S."/>
            <person name="Morgado L.N."/>
            <person name="Niskanen T."/>
            <person name="Noordeloos M.E."/>
            <person name="Ohm R.A."/>
            <person name="Ortiz-Santana B."/>
            <person name="Ovrebo C."/>
            <person name="Racz N."/>
            <person name="Riley R."/>
            <person name="Savchenko A."/>
            <person name="Shiryaev A."/>
            <person name="Soop K."/>
            <person name="Spirin V."/>
            <person name="Szebenyi C."/>
            <person name="Tomsovsky M."/>
            <person name="Tulloss R.E."/>
            <person name="Uehling J."/>
            <person name="Grigoriev I.V."/>
            <person name="Vagvolgyi C."/>
            <person name="Papp T."/>
            <person name="Martin F.M."/>
            <person name="Miettinen O."/>
            <person name="Hibbett D.S."/>
            <person name="Nagy L.G."/>
        </authorList>
    </citation>
    <scope>NUCLEOTIDE SEQUENCE [LARGE SCALE GENOMIC DNA]</scope>
    <source>
        <strain evidence="9 10">CBS 962.96</strain>
    </source>
</reference>
<dbReference type="PANTHER" id="PTHR34187:SF2">
    <property type="entry name" value="DUF202 DOMAIN-CONTAINING PROTEIN"/>
    <property type="match status" value="1"/>
</dbReference>
<evidence type="ECO:0000259" key="8">
    <source>
        <dbReference type="Pfam" id="PF02656"/>
    </source>
</evidence>
<keyword evidence="4 7" id="KW-1133">Transmembrane helix</keyword>
<dbReference type="GO" id="GO:0005886">
    <property type="term" value="C:plasma membrane"/>
    <property type="evidence" value="ECO:0007669"/>
    <property type="project" value="UniProtKB-SubCell"/>
</dbReference>
<feature type="region of interest" description="Disordered" evidence="6">
    <location>
        <begin position="121"/>
        <end position="155"/>
    </location>
</feature>
<evidence type="ECO:0000313" key="10">
    <source>
        <dbReference type="Proteomes" id="UP000297245"/>
    </source>
</evidence>
<dbReference type="InterPro" id="IPR003807">
    <property type="entry name" value="DUF202"/>
</dbReference>
<dbReference type="InterPro" id="IPR052053">
    <property type="entry name" value="IM_YidH-like"/>
</dbReference>
<evidence type="ECO:0000256" key="2">
    <source>
        <dbReference type="ARBA" id="ARBA00022475"/>
    </source>
</evidence>
<dbReference type="Pfam" id="PF02656">
    <property type="entry name" value="DUF202"/>
    <property type="match status" value="1"/>
</dbReference>
<proteinExistence type="predicted"/>
<dbReference type="EMBL" id="ML179860">
    <property type="protein sequence ID" value="THU80892.1"/>
    <property type="molecule type" value="Genomic_DNA"/>
</dbReference>
<comment type="subcellular location">
    <subcellularLocation>
        <location evidence="1">Cell membrane</location>
        <topology evidence="1">Multi-pass membrane protein</topology>
    </subcellularLocation>
</comment>
<dbReference type="AlphaFoldDB" id="A0A4S8KXZ6"/>
<feature type="domain" description="DUF202" evidence="8">
    <location>
        <begin position="187"/>
        <end position="218"/>
    </location>
</feature>
<evidence type="ECO:0000256" key="1">
    <source>
        <dbReference type="ARBA" id="ARBA00004651"/>
    </source>
</evidence>
<keyword evidence="10" id="KW-1185">Reference proteome</keyword>
<keyword evidence="3 7" id="KW-0812">Transmembrane</keyword>
<evidence type="ECO:0000256" key="5">
    <source>
        <dbReference type="ARBA" id="ARBA00023136"/>
    </source>
</evidence>
<organism evidence="9 10">
    <name type="scientific">Dendrothele bispora (strain CBS 962.96)</name>
    <dbReference type="NCBI Taxonomy" id="1314807"/>
    <lineage>
        <taxon>Eukaryota</taxon>
        <taxon>Fungi</taxon>
        <taxon>Dikarya</taxon>
        <taxon>Basidiomycota</taxon>
        <taxon>Agaricomycotina</taxon>
        <taxon>Agaricomycetes</taxon>
        <taxon>Agaricomycetidae</taxon>
        <taxon>Agaricales</taxon>
        <taxon>Agaricales incertae sedis</taxon>
        <taxon>Dendrothele</taxon>
    </lineage>
</organism>
<dbReference type="OrthoDB" id="199599at2759"/>
<evidence type="ECO:0000256" key="7">
    <source>
        <dbReference type="SAM" id="Phobius"/>
    </source>
</evidence>
<evidence type="ECO:0000256" key="3">
    <source>
        <dbReference type="ARBA" id="ARBA00022692"/>
    </source>
</evidence>
<gene>
    <name evidence="9" type="ORF">K435DRAFT_873904</name>
</gene>
<feature type="transmembrane region" description="Helical" evidence="7">
    <location>
        <begin position="196"/>
        <end position="218"/>
    </location>
</feature>
<evidence type="ECO:0000256" key="6">
    <source>
        <dbReference type="SAM" id="MobiDB-lite"/>
    </source>
</evidence>